<keyword evidence="6" id="KW-1185">Reference proteome</keyword>
<dbReference type="AlphaFoldDB" id="A0A4P8YKT6"/>
<dbReference type="SUPFAM" id="SSF55811">
    <property type="entry name" value="Nudix"/>
    <property type="match status" value="1"/>
</dbReference>
<dbReference type="CDD" id="cd04678">
    <property type="entry name" value="NUDIX_MTH2_Nudt15"/>
    <property type="match status" value="1"/>
</dbReference>
<dbReference type="PROSITE" id="PS51462">
    <property type="entry name" value="NUDIX"/>
    <property type="match status" value="1"/>
</dbReference>
<evidence type="ECO:0000313" key="5">
    <source>
        <dbReference type="EMBL" id="QCT21349.1"/>
    </source>
</evidence>
<dbReference type="PROSITE" id="PS00893">
    <property type="entry name" value="NUDIX_BOX"/>
    <property type="match status" value="1"/>
</dbReference>
<evidence type="ECO:0000259" key="4">
    <source>
        <dbReference type="PROSITE" id="PS51462"/>
    </source>
</evidence>
<keyword evidence="2 3" id="KW-0378">Hydrolase</keyword>
<dbReference type="InterPro" id="IPR020476">
    <property type="entry name" value="Nudix_hydrolase"/>
</dbReference>
<dbReference type="PRINTS" id="PR00502">
    <property type="entry name" value="NUDIXFAMILY"/>
</dbReference>
<organism evidence="5 6">
    <name type="scientific">Jejubacter calystegiae</name>
    <dbReference type="NCBI Taxonomy" id="2579935"/>
    <lineage>
        <taxon>Bacteria</taxon>
        <taxon>Pseudomonadati</taxon>
        <taxon>Pseudomonadota</taxon>
        <taxon>Gammaproteobacteria</taxon>
        <taxon>Enterobacterales</taxon>
        <taxon>Enterobacteriaceae</taxon>
        <taxon>Jejubacter</taxon>
    </lineage>
</organism>
<sequence>MNQPLIGVGVIILRHDKILLGRRQGSHGAGSWSAPGGHLEFGETPEECARREVLEETGIHLENIRRGPWANVMFQEAQKHYITLFMLATAPHGEPQRLEPDKCDGWQWFAPDSLPGPLFAPVETLLQEYPLADLMRHATDSTPG</sequence>
<comment type="similarity">
    <text evidence="3">Belongs to the Nudix hydrolase family.</text>
</comment>
<dbReference type="FunFam" id="3.90.79.10:FF:000060">
    <property type="entry name" value="Nudix hydrolase 1"/>
    <property type="match status" value="1"/>
</dbReference>
<evidence type="ECO:0000256" key="3">
    <source>
        <dbReference type="RuleBase" id="RU003476"/>
    </source>
</evidence>
<evidence type="ECO:0000256" key="1">
    <source>
        <dbReference type="ARBA" id="ARBA00001946"/>
    </source>
</evidence>
<reference evidence="5 6" key="1">
    <citation type="submission" date="2019-05" db="EMBL/GenBank/DDBJ databases">
        <title>Complete genome sequence of Izhakiella calystegiae KSNA2, an endophyte isolated from beach morning glory (Calystegia soldanella).</title>
        <authorList>
            <person name="Jiang L."/>
            <person name="Jeong J.C."/>
            <person name="Kim C.Y."/>
            <person name="Kim D.H."/>
            <person name="Kim S.W."/>
            <person name="Lee j."/>
        </authorList>
    </citation>
    <scope>NUCLEOTIDE SEQUENCE [LARGE SCALE GENOMIC DNA]</scope>
    <source>
        <strain evidence="5 6">KSNA2</strain>
    </source>
</reference>
<dbReference type="EMBL" id="CP040428">
    <property type="protein sequence ID" value="QCT21349.1"/>
    <property type="molecule type" value="Genomic_DNA"/>
</dbReference>
<dbReference type="Gene3D" id="3.90.79.10">
    <property type="entry name" value="Nucleoside Triphosphate Pyrophosphohydrolase"/>
    <property type="match status" value="1"/>
</dbReference>
<evidence type="ECO:0000313" key="6">
    <source>
        <dbReference type="Proteomes" id="UP000302163"/>
    </source>
</evidence>
<dbReference type="RefSeq" id="WP_138097505.1">
    <property type="nucleotide sequence ID" value="NZ_CP040428.1"/>
</dbReference>
<evidence type="ECO:0000256" key="2">
    <source>
        <dbReference type="ARBA" id="ARBA00022801"/>
    </source>
</evidence>
<dbReference type="PANTHER" id="PTHR16099:SF5">
    <property type="entry name" value="NUCLEOTIDE TRIPHOSPHATE DIPHOSPHATASE NUDT15"/>
    <property type="match status" value="1"/>
</dbReference>
<feature type="domain" description="Nudix hydrolase" evidence="4">
    <location>
        <begin position="3"/>
        <end position="134"/>
    </location>
</feature>
<name>A0A4P8YKT6_9ENTR</name>
<dbReference type="InterPro" id="IPR020084">
    <property type="entry name" value="NUDIX_hydrolase_CS"/>
</dbReference>
<protein>
    <submittedName>
        <fullName evidence="5">NUDIX domain-containing protein</fullName>
    </submittedName>
</protein>
<dbReference type="InterPro" id="IPR000086">
    <property type="entry name" value="NUDIX_hydrolase_dom"/>
</dbReference>
<dbReference type="OrthoDB" id="9787476at2"/>
<dbReference type="GO" id="GO:0016787">
    <property type="term" value="F:hydrolase activity"/>
    <property type="evidence" value="ECO:0007669"/>
    <property type="project" value="UniProtKB-KW"/>
</dbReference>
<dbReference type="Proteomes" id="UP000302163">
    <property type="component" value="Chromosome"/>
</dbReference>
<dbReference type="KEGG" id="izh:FEM41_17690"/>
<proteinExistence type="inferred from homology"/>
<accession>A0A4P8YKT6</accession>
<dbReference type="PANTHER" id="PTHR16099">
    <property type="entry name" value="8-OXO-DGTP DIPHOSPHATES NUDT15"/>
    <property type="match status" value="1"/>
</dbReference>
<dbReference type="Pfam" id="PF00293">
    <property type="entry name" value="NUDIX"/>
    <property type="match status" value="1"/>
</dbReference>
<gene>
    <name evidence="5" type="ORF">FEM41_17690</name>
</gene>
<dbReference type="InterPro" id="IPR015797">
    <property type="entry name" value="NUDIX_hydrolase-like_dom_sf"/>
</dbReference>
<comment type="cofactor">
    <cofactor evidence="1">
        <name>Mg(2+)</name>
        <dbReference type="ChEBI" id="CHEBI:18420"/>
    </cofactor>
</comment>